<dbReference type="STRING" id="70996.SE18_15580"/>
<keyword evidence="2" id="KW-1003">Cell membrane</keyword>
<evidence type="ECO:0000256" key="1">
    <source>
        <dbReference type="ARBA" id="ARBA00004651"/>
    </source>
</evidence>
<dbReference type="InterPro" id="IPR008457">
    <property type="entry name" value="Cu-R_CopD_dom"/>
</dbReference>
<dbReference type="InterPro" id="IPR032694">
    <property type="entry name" value="CopC/D"/>
</dbReference>
<feature type="transmembrane region" description="Helical" evidence="10">
    <location>
        <begin position="414"/>
        <end position="435"/>
    </location>
</feature>
<accession>A0A0P6Y7H4</accession>
<feature type="region of interest" description="Disordered" evidence="9">
    <location>
        <begin position="440"/>
        <end position="463"/>
    </location>
</feature>
<dbReference type="SUPFAM" id="SSF81296">
    <property type="entry name" value="E set domains"/>
    <property type="match status" value="1"/>
</dbReference>
<protein>
    <recommendedName>
        <fullName evidence="16">Copper resistance protein CopC</fullName>
    </recommendedName>
</protein>
<dbReference type="GO" id="GO:0042597">
    <property type="term" value="C:periplasmic space"/>
    <property type="evidence" value="ECO:0007669"/>
    <property type="project" value="InterPro"/>
</dbReference>
<dbReference type="Proteomes" id="UP000050277">
    <property type="component" value="Unassembled WGS sequence"/>
</dbReference>
<evidence type="ECO:0008006" key="16">
    <source>
        <dbReference type="Google" id="ProtNLM"/>
    </source>
</evidence>
<dbReference type="PANTHER" id="PTHR34820">
    <property type="entry name" value="INNER MEMBRANE PROTEIN YEBZ"/>
    <property type="match status" value="1"/>
</dbReference>
<evidence type="ECO:0000313" key="15">
    <source>
        <dbReference type="Proteomes" id="UP000050277"/>
    </source>
</evidence>
<reference evidence="14 15" key="1">
    <citation type="submission" date="2015-07" db="EMBL/GenBank/DDBJ databases">
        <title>Whole genome sequence of Herpetosiphon geysericola DSM 7119.</title>
        <authorList>
            <person name="Hemp J."/>
            <person name="Ward L.M."/>
            <person name="Pace L.A."/>
            <person name="Fischer W.W."/>
        </authorList>
    </citation>
    <scope>NUCLEOTIDE SEQUENCE [LARGE SCALE GENOMIC DNA]</scope>
    <source>
        <strain evidence="14 15">DSM 7119</strain>
    </source>
</reference>
<dbReference type="GO" id="GO:0005886">
    <property type="term" value="C:plasma membrane"/>
    <property type="evidence" value="ECO:0007669"/>
    <property type="project" value="UniProtKB-SubCell"/>
</dbReference>
<dbReference type="OrthoDB" id="167031at2"/>
<evidence type="ECO:0000256" key="5">
    <source>
        <dbReference type="ARBA" id="ARBA00022729"/>
    </source>
</evidence>
<evidence type="ECO:0000256" key="11">
    <source>
        <dbReference type="SAM" id="SignalP"/>
    </source>
</evidence>
<feature type="signal peptide" evidence="11">
    <location>
        <begin position="1"/>
        <end position="21"/>
    </location>
</feature>
<evidence type="ECO:0000313" key="14">
    <source>
        <dbReference type="EMBL" id="KPL85751.1"/>
    </source>
</evidence>
<dbReference type="RefSeq" id="WP_054535392.1">
    <property type="nucleotide sequence ID" value="NZ_LGKP01000023.1"/>
</dbReference>
<evidence type="ECO:0000256" key="9">
    <source>
        <dbReference type="SAM" id="MobiDB-lite"/>
    </source>
</evidence>
<gene>
    <name evidence="14" type="ORF">SE18_15580</name>
</gene>
<dbReference type="Pfam" id="PF05425">
    <property type="entry name" value="CopD"/>
    <property type="match status" value="1"/>
</dbReference>
<feature type="transmembrane region" description="Helical" evidence="10">
    <location>
        <begin position="332"/>
        <end position="353"/>
    </location>
</feature>
<dbReference type="InterPro" id="IPR014756">
    <property type="entry name" value="Ig_E-set"/>
</dbReference>
<keyword evidence="8 10" id="KW-0472">Membrane</keyword>
<dbReference type="InterPro" id="IPR007348">
    <property type="entry name" value="CopC_dom"/>
</dbReference>
<evidence type="ECO:0000256" key="7">
    <source>
        <dbReference type="ARBA" id="ARBA00023008"/>
    </source>
</evidence>
<evidence type="ECO:0000256" key="4">
    <source>
        <dbReference type="ARBA" id="ARBA00022723"/>
    </source>
</evidence>
<keyword evidence="15" id="KW-1185">Reference proteome</keyword>
<evidence type="ECO:0000256" key="6">
    <source>
        <dbReference type="ARBA" id="ARBA00022989"/>
    </source>
</evidence>
<evidence type="ECO:0000259" key="12">
    <source>
        <dbReference type="Pfam" id="PF04234"/>
    </source>
</evidence>
<evidence type="ECO:0000259" key="13">
    <source>
        <dbReference type="Pfam" id="PF05425"/>
    </source>
</evidence>
<comment type="caution">
    <text evidence="14">The sequence shown here is derived from an EMBL/GenBank/DDBJ whole genome shotgun (WGS) entry which is preliminary data.</text>
</comment>
<feature type="transmembrane region" description="Helical" evidence="10">
    <location>
        <begin position="298"/>
        <end position="320"/>
    </location>
</feature>
<feature type="domain" description="CopC" evidence="12">
    <location>
        <begin position="22"/>
        <end position="117"/>
    </location>
</feature>
<dbReference type="Gene3D" id="2.60.40.1220">
    <property type="match status" value="1"/>
</dbReference>
<comment type="subcellular location">
    <subcellularLocation>
        <location evidence="1">Cell membrane</location>
        <topology evidence="1">Multi-pass membrane protein</topology>
    </subcellularLocation>
</comment>
<dbReference type="Pfam" id="PF04234">
    <property type="entry name" value="CopC"/>
    <property type="match status" value="1"/>
</dbReference>
<dbReference type="PANTHER" id="PTHR34820:SF4">
    <property type="entry name" value="INNER MEMBRANE PROTEIN YEBZ"/>
    <property type="match status" value="1"/>
</dbReference>
<dbReference type="InterPro" id="IPR014755">
    <property type="entry name" value="Cu-Rt/internalin_Ig-like"/>
</dbReference>
<dbReference type="EMBL" id="LGKP01000023">
    <property type="protein sequence ID" value="KPL85751.1"/>
    <property type="molecule type" value="Genomic_DNA"/>
</dbReference>
<feature type="transmembrane region" description="Helical" evidence="10">
    <location>
        <begin position="234"/>
        <end position="256"/>
    </location>
</feature>
<keyword evidence="6 10" id="KW-1133">Transmembrane helix</keyword>
<keyword evidence="3 10" id="KW-0812">Transmembrane</keyword>
<feature type="transmembrane region" description="Helical" evidence="10">
    <location>
        <begin position="263"/>
        <end position="286"/>
    </location>
</feature>
<dbReference type="GO" id="GO:0006825">
    <property type="term" value="P:copper ion transport"/>
    <property type="evidence" value="ECO:0007669"/>
    <property type="project" value="InterPro"/>
</dbReference>
<feature type="transmembrane region" description="Helical" evidence="10">
    <location>
        <begin position="148"/>
        <end position="170"/>
    </location>
</feature>
<evidence type="ECO:0000256" key="3">
    <source>
        <dbReference type="ARBA" id="ARBA00022692"/>
    </source>
</evidence>
<dbReference type="GO" id="GO:0046688">
    <property type="term" value="P:response to copper ion"/>
    <property type="evidence" value="ECO:0007669"/>
    <property type="project" value="InterPro"/>
</dbReference>
<evidence type="ECO:0000256" key="2">
    <source>
        <dbReference type="ARBA" id="ARBA00022475"/>
    </source>
</evidence>
<sequence length="571" mass="61046">MKRILVLAVLLLGLWPSVAAAHALVIESSIVDGAALDVAPPEVVLRFSEPLDQSYSSLTLYNEQSQPIGLEQTTFPAADSMQVALPAELRPGEYTLIYKVLSTADGHRSAGSLLFSIGTGIVPTAPSVEVSATADASLSWGVVSGRSIALTGGLGAIGGLAWLLILLLPAIQHNPESRLPMLLRPTIWLTQLSLVLLLIGSIWEFVVRASDFGDGSLASIQYADVLSSMAISRWGILALMRLVAITLLIPLTFLAAYRKPMGYLALGLACLSLLTFSMSGHAAANIDDPITPVASDWLHMLTAAVWFGGLIGMALSAWVLRNTEAAARNSALAWLIARFSPLALFSIALVVLTGTMRTFDQLPTLAGLWESRYGQTLLVKLAVMVATLVLGFWHWRKLNPRLQAAKDQATVVNIGLTLGLESALAICVILVASALTQTPHPVKAAPSAGGTAQPTLPTPTLRVPQPLNLSAQQEGLTMTLSIDDNRPGERRFRASVSDANGVIQPDRVRLRFESLDLEAGQQVAILEADANGLYSATSGALSLVGRWKIEMQVRRVNLPDVTAEWTVEITR</sequence>
<feature type="domain" description="Copper resistance protein D" evidence="13">
    <location>
        <begin position="336"/>
        <end position="435"/>
    </location>
</feature>
<feature type="transmembrane region" description="Helical" evidence="10">
    <location>
        <begin position="373"/>
        <end position="393"/>
    </location>
</feature>
<evidence type="ECO:0000256" key="8">
    <source>
        <dbReference type="ARBA" id="ARBA00023136"/>
    </source>
</evidence>
<name>A0A0P6Y7H4_9CHLR</name>
<keyword evidence="4" id="KW-0479">Metal-binding</keyword>
<feature type="chain" id="PRO_5006133383" description="Copper resistance protein CopC" evidence="11">
    <location>
        <begin position="22"/>
        <end position="571"/>
    </location>
</feature>
<evidence type="ECO:0000256" key="10">
    <source>
        <dbReference type="SAM" id="Phobius"/>
    </source>
</evidence>
<dbReference type="GO" id="GO:0005507">
    <property type="term" value="F:copper ion binding"/>
    <property type="evidence" value="ECO:0007669"/>
    <property type="project" value="InterPro"/>
</dbReference>
<organism evidence="14 15">
    <name type="scientific">Herpetosiphon geysericola</name>
    <dbReference type="NCBI Taxonomy" id="70996"/>
    <lineage>
        <taxon>Bacteria</taxon>
        <taxon>Bacillati</taxon>
        <taxon>Chloroflexota</taxon>
        <taxon>Chloroflexia</taxon>
        <taxon>Herpetosiphonales</taxon>
        <taxon>Herpetosiphonaceae</taxon>
        <taxon>Herpetosiphon</taxon>
    </lineage>
</organism>
<keyword evidence="7" id="KW-0186">Copper</keyword>
<feature type="transmembrane region" description="Helical" evidence="10">
    <location>
        <begin position="182"/>
        <end position="203"/>
    </location>
</feature>
<proteinExistence type="predicted"/>
<keyword evidence="5 11" id="KW-0732">Signal</keyword>
<dbReference type="AlphaFoldDB" id="A0A0P6Y7H4"/>